<accession>A0A8H7W0V3</accession>
<name>A0A8H7W0V3_9HELO</name>
<gene>
    <name evidence="1" type="ORF">IFR04_015879</name>
</gene>
<dbReference type="EMBL" id="JAFJYH010000544">
    <property type="protein sequence ID" value="KAG4410982.1"/>
    <property type="molecule type" value="Genomic_DNA"/>
</dbReference>
<organism evidence="1 2">
    <name type="scientific">Cadophora malorum</name>
    <dbReference type="NCBI Taxonomy" id="108018"/>
    <lineage>
        <taxon>Eukaryota</taxon>
        <taxon>Fungi</taxon>
        <taxon>Dikarya</taxon>
        <taxon>Ascomycota</taxon>
        <taxon>Pezizomycotina</taxon>
        <taxon>Leotiomycetes</taxon>
        <taxon>Helotiales</taxon>
        <taxon>Ploettnerulaceae</taxon>
        <taxon>Cadophora</taxon>
    </lineage>
</organism>
<dbReference type="Proteomes" id="UP000664132">
    <property type="component" value="Unassembled WGS sequence"/>
</dbReference>
<proteinExistence type="predicted"/>
<evidence type="ECO:0000313" key="2">
    <source>
        <dbReference type="Proteomes" id="UP000664132"/>
    </source>
</evidence>
<reference evidence="1" key="1">
    <citation type="submission" date="2021-02" db="EMBL/GenBank/DDBJ databases">
        <title>Genome sequence Cadophora malorum strain M34.</title>
        <authorList>
            <person name="Stefanovic E."/>
            <person name="Vu D."/>
            <person name="Scully C."/>
            <person name="Dijksterhuis J."/>
            <person name="Roader J."/>
            <person name="Houbraken J."/>
        </authorList>
    </citation>
    <scope>NUCLEOTIDE SEQUENCE</scope>
    <source>
        <strain evidence="1">M34</strain>
    </source>
</reference>
<comment type="caution">
    <text evidence="1">The sequence shown here is derived from an EMBL/GenBank/DDBJ whole genome shotgun (WGS) entry which is preliminary data.</text>
</comment>
<sequence>MMKGKNPHDWKGPIIIASQPGTSIDLMFYKDVTPTSLRVAADFFKCFGSGIDKSGPTMISGEAAMQRLFPEKPKDMVQGVQIASKGDVILHGKIKFTEVQAPLGHPIFNIKPTEISNYMGIPSLMKVGGFAKEDMEKADKMGFNALQNRTALFLNMEADTHDHRWGWAEFLDWHKMIGTVLVVRQDKKALTTPQVEALAKFYRFELCLAMGELSESFYSASGEKSGQKHIQKAKEEFVKTQMCKEAFEKYFFALKKQNVDLGVGTWEHALSPYAL</sequence>
<dbReference type="AlphaFoldDB" id="A0A8H7W0V3"/>
<evidence type="ECO:0000313" key="1">
    <source>
        <dbReference type="EMBL" id="KAG4410982.1"/>
    </source>
</evidence>
<keyword evidence="2" id="KW-1185">Reference proteome</keyword>
<dbReference type="OrthoDB" id="437457at2759"/>
<protein>
    <submittedName>
        <fullName evidence="1">Uncharacterized protein</fullName>
    </submittedName>
</protein>